<dbReference type="EMBL" id="JAKNSF020000002">
    <property type="protein sequence ID" value="KAK7741470.1"/>
    <property type="molecule type" value="Genomic_DNA"/>
</dbReference>
<gene>
    <name evidence="2" type="ORF">SLS63_001025</name>
</gene>
<keyword evidence="3" id="KW-1185">Reference proteome</keyword>
<feature type="region of interest" description="Disordered" evidence="1">
    <location>
        <begin position="197"/>
        <end position="237"/>
    </location>
</feature>
<feature type="compositionally biased region" description="Polar residues" evidence="1">
    <location>
        <begin position="34"/>
        <end position="43"/>
    </location>
</feature>
<dbReference type="Proteomes" id="UP001430848">
    <property type="component" value="Unassembled WGS sequence"/>
</dbReference>
<evidence type="ECO:0000256" key="1">
    <source>
        <dbReference type="SAM" id="MobiDB-lite"/>
    </source>
</evidence>
<feature type="region of interest" description="Disordered" evidence="1">
    <location>
        <begin position="169"/>
        <end position="188"/>
    </location>
</feature>
<protein>
    <recommendedName>
        <fullName evidence="4">Integral membrane protein</fullName>
    </recommendedName>
</protein>
<proteinExistence type="predicted"/>
<evidence type="ECO:0000313" key="3">
    <source>
        <dbReference type="Proteomes" id="UP001430848"/>
    </source>
</evidence>
<feature type="region of interest" description="Disordered" evidence="1">
    <location>
        <begin position="27"/>
        <end position="62"/>
    </location>
</feature>
<feature type="compositionally biased region" description="Low complexity" evidence="1">
    <location>
        <begin position="50"/>
        <end position="62"/>
    </location>
</feature>
<feature type="compositionally biased region" description="Low complexity" evidence="1">
    <location>
        <begin position="171"/>
        <end position="186"/>
    </location>
</feature>
<comment type="caution">
    <text evidence="2">The sequence shown here is derived from an EMBL/GenBank/DDBJ whole genome shotgun (WGS) entry which is preliminary data.</text>
</comment>
<feature type="compositionally biased region" description="Basic and acidic residues" evidence="1">
    <location>
        <begin position="208"/>
        <end position="225"/>
    </location>
</feature>
<evidence type="ECO:0008006" key="4">
    <source>
        <dbReference type="Google" id="ProtNLM"/>
    </source>
</evidence>
<organism evidence="2 3">
    <name type="scientific">Diaporthe eres</name>
    <name type="common">Phomopsis oblonga</name>
    <dbReference type="NCBI Taxonomy" id="83184"/>
    <lineage>
        <taxon>Eukaryota</taxon>
        <taxon>Fungi</taxon>
        <taxon>Dikarya</taxon>
        <taxon>Ascomycota</taxon>
        <taxon>Pezizomycotina</taxon>
        <taxon>Sordariomycetes</taxon>
        <taxon>Sordariomycetidae</taxon>
        <taxon>Diaporthales</taxon>
        <taxon>Diaporthaceae</taxon>
        <taxon>Diaporthe</taxon>
        <taxon>Diaporthe eres species complex</taxon>
    </lineage>
</organism>
<reference evidence="2 3" key="1">
    <citation type="submission" date="2024-02" db="EMBL/GenBank/DDBJ databases">
        <title>De novo assembly and annotation of 12 fungi associated with fruit tree decline syndrome in Ontario, Canada.</title>
        <authorList>
            <person name="Sulman M."/>
            <person name="Ellouze W."/>
            <person name="Ilyukhin E."/>
        </authorList>
    </citation>
    <scope>NUCLEOTIDE SEQUENCE [LARGE SCALE GENOMIC DNA]</scope>
    <source>
        <strain evidence="2 3">M169</strain>
    </source>
</reference>
<evidence type="ECO:0000313" key="2">
    <source>
        <dbReference type="EMBL" id="KAK7741470.1"/>
    </source>
</evidence>
<name>A0ABR1PNX5_DIAER</name>
<feature type="compositionally biased region" description="Basic residues" evidence="1">
    <location>
        <begin position="226"/>
        <end position="237"/>
    </location>
</feature>
<sequence>MYSPYRRRSQTPVSQIIDDYASIISEDEPGQARSAPQSYQRVNIHQPGGSSTTIRRSLSTRETGAERKAVAFASAPTAAKGARRTVLARTSDGSFVRVQKPVRDSELFMRTQPGASDREQVRRSASLRSVSIYDDDASRDTMISTMTLVETALAEQQTYQRTRGILRHGHTANGSSATGASGTSGNIEIGHIDENEEYEQSRTYSASDHGDGGGHAAEFEWDNRPTLHRSRSGKPTF</sequence>
<accession>A0ABR1PNX5</accession>